<accession>A0A7X6R147</accession>
<feature type="binding site" evidence="9">
    <location>
        <begin position="295"/>
        <end position="300"/>
    </location>
    <ligand>
        <name>FAD</name>
        <dbReference type="ChEBI" id="CHEBI:57692"/>
    </ligand>
</feature>
<dbReference type="EMBL" id="JAAXOS010000001">
    <property type="protein sequence ID" value="NKY24817.1"/>
    <property type="molecule type" value="Genomic_DNA"/>
</dbReference>
<reference evidence="11 12" key="1">
    <citation type="submission" date="2020-04" db="EMBL/GenBank/DDBJ databases">
        <title>MicrobeNet Type strains.</title>
        <authorList>
            <person name="Nicholson A.C."/>
        </authorList>
    </citation>
    <scope>NUCLEOTIDE SEQUENCE [LARGE SCALE GENOMIC DNA]</scope>
    <source>
        <strain evidence="11 12">DSM 44956</strain>
    </source>
</reference>
<comment type="caution">
    <text evidence="11">The sequence shown here is derived from an EMBL/GenBank/DDBJ whole genome shotgun (WGS) entry which is preliminary data.</text>
</comment>
<dbReference type="AlphaFoldDB" id="A0A7X6R147"/>
<dbReference type="Pfam" id="PF01266">
    <property type="entry name" value="DAO"/>
    <property type="match status" value="1"/>
</dbReference>
<evidence type="ECO:0000256" key="7">
    <source>
        <dbReference type="ARBA" id="ARBA00039751"/>
    </source>
</evidence>
<dbReference type="GO" id="GO:0005737">
    <property type="term" value="C:cytoplasm"/>
    <property type="evidence" value="ECO:0007669"/>
    <property type="project" value="TreeGrafter"/>
</dbReference>
<comment type="catalytic activity">
    <reaction evidence="8">
        <text>a D-alpha-amino acid + O2 + H2O = a 2-oxocarboxylate + H2O2 + NH4(+)</text>
        <dbReference type="Rhea" id="RHEA:21816"/>
        <dbReference type="ChEBI" id="CHEBI:15377"/>
        <dbReference type="ChEBI" id="CHEBI:15379"/>
        <dbReference type="ChEBI" id="CHEBI:16240"/>
        <dbReference type="ChEBI" id="CHEBI:28938"/>
        <dbReference type="ChEBI" id="CHEBI:35179"/>
        <dbReference type="ChEBI" id="CHEBI:59871"/>
        <dbReference type="EC" id="1.4.3.3"/>
    </reaction>
    <physiologicalReaction direction="left-to-right" evidence="8">
        <dbReference type="Rhea" id="RHEA:21817"/>
    </physiologicalReaction>
</comment>
<feature type="binding site" evidence="9">
    <location>
        <position position="296"/>
    </location>
    <ligand>
        <name>D-dopa</name>
        <dbReference type="ChEBI" id="CHEBI:149689"/>
    </ligand>
</feature>
<dbReference type="Proteomes" id="UP000540698">
    <property type="component" value="Unassembled WGS sequence"/>
</dbReference>
<dbReference type="GO" id="GO:0019478">
    <property type="term" value="P:D-amino acid catabolic process"/>
    <property type="evidence" value="ECO:0007669"/>
    <property type="project" value="TreeGrafter"/>
</dbReference>
<evidence type="ECO:0000256" key="9">
    <source>
        <dbReference type="PIRSR" id="PIRSR000189-1"/>
    </source>
</evidence>
<dbReference type="InterPro" id="IPR006076">
    <property type="entry name" value="FAD-dep_OxRdtase"/>
</dbReference>
<dbReference type="SUPFAM" id="SSF51971">
    <property type="entry name" value="Nucleotide-binding domain"/>
    <property type="match status" value="1"/>
</dbReference>
<proteinExistence type="inferred from homology"/>
<evidence type="ECO:0000256" key="2">
    <source>
        <dbReference type="ARBA" id="ARBA00006730"/>
    </source>
</evidence>
<keyword evidence="12" id="KW-1185">Reference proteome</keyword>
<dbReference type="InterPro" id="IPR006181">
    <property type="entry name" value="D-amino_acid_oxidase_CS"/>
</dbReference>
<evidence type="ECO:0000313" key="12">
    <source>
        <dbReference type="Proteomes" id="UP000540698"/>
    </source>
</evidence>
<name>A0A7X6R147_9NOCA</name>
<evidence type="ECO:0000256" key="8">
    <source>
        <dbReference type="ARBA" id="ARBA00049547"/>
    </source>
</evidence>
<feature type="binding site" evidence="9">
    <location>
        <position position="213"/>
    </location>
    <ligand>
        <name>D-dopa</name>
        <dbReference type="ChEBI" id="CHEBI:149689"/>
    </ligand>
</feature>
<dbReference type="GO" id="GO:0071949">
    <property type="term" value="F:FAD binding"/>
    <property type="evidence" value="ECO:0007669"/>
    <property type="project" value="InterPro"/>
</dbReference>
<dbReference type="GO" id="GO:0003884">
    <property type="term" value="F:D-amino-acid oxidase activity"/>
    <property type="evidence" value="ECO:0007669"/>
    <property type="project" value="UniProtKB-EC"/>
</dbReference>
<feature type="domain" description="FAD dependent oxidoreductase" evidence="10">
    <location>
        <begin position="2"/>
        <end position="308"/>
    </location>
</feature>
<dbReference type="RefSeq" id="WP_062977814.1">
    <property type="nucleotide sequence ID" value="NZ_JAAXOS010000001.1"/>
</dbReference>
<evidence type="ECO:0000256" key="3">
    <source>
        <dbReference type="ARBA" id="ARBA00022630"/>
    </source>
</evidence>
<evidence type="ECO:0000256" key="4">
    <source>
        <dbReference type="ARBA" id="ARBA00022827"/>
    </source>
</evidence>
<feature type="binding site" evidence="9">
    <location>
        <position position="152"/>
    </location>
    <ligand>
        <name>FAD</name>
        <dbReference type="ChEBI" id="CHEBI:57692"/>
    </ligand>
</feature>
<dbReference type="PROSITE" id="PS00677">
    <property type="entry name" value="DAO"/>
    <property type="match status" value="1"/>
</dbReference>
<dbReference type="SUPFAM" id="SSF54373">
    <property type="entry name" value="FAD-linked reductases, C-terminal domain"/>
    <property type="match status" value="1"/>
</dbReference>
<dbReference type="PANTHER" id="PTHR11530">
    <property type="entry name" value="D-AMINO ACID OXIDASE"/>
    <property type="match status" value="1"/>
</dbReference>
<evidence type="ECO:0000256" key="1">
    <source>
        <dbReference type="ARBA" id="ARBA00001974"/>
    </source>
</evidence>
<keyword evidence="5" id="KW-0560">Oxidoreductase</keyword>
<gene>
    <name evidence="11" type="ORF">HGB38_00975</name>
</gene>
<dbReference type="EC" id="1.4.3.3" evidence="6"/>
<comment type="cofactor">
    <cofactor evidence="1 9">
        <name>FAD</name>
        <dbReference type="ChEBI" id="CHEBI:57692"/>
    </cofactor>
</comment>
<evidence type="ECO:0000313" key="11">
    <source>
        <dbReference type="EMBL" id="NKY24817.1"/>
    </source>
</evidence>
<evidence type="ECO:0000256" key="5">
    <source>
        <dbReference type="ARBA" id="ARBA00023002"/>
    </source>
</evidence>
<evidence type="ECO:0000259" key="10">
    <source>
        <dbReference type="Pfam" id="PF01266"/>
    </source>
</evidence>
<dbReference type="PANTHER" id="PTHR11530:SF11">
    <property type="entry name" value="D-ASPARTATE OXIDASE"/>
    <property type="match status" value="1"/>
</dbReference>
<evidence type="ECO:0000256" key="6">
    <source>
        <dbReference type="ARBA" id="ARBA00039101"/>
    </source>
</evidence>
<keyword evidence="4 9" id="KW-0274">FAD</keyword>
<feature type="binding site" evidence="9">
    <location>
        <begin position="38"/>
        <end position="39"/>
    </location>
    <ligand>
        <name>FAD</name>
        <dbReference type="ChEBI" id="CHEBI:57692"/>
    </ligand>
</feature>
<dbReference type="InterPro" id="IPR023209">
    <property type="entry name" value="DAO"/>
</dbReference>
<dbReference type="Gene3D" id="3.30.9.10">
    <property type="entry name" value="D-Amino Acid Oxidase, subunit A, domain 2"/>
    <property type="match status" value="1"/>
</dbReference>
<organism evidence="11 12">
    <name type="scientific">Nocardia gamkensis</name>
    <dbReference type="NCBI Taxonomy" id="352869"/>
    <lineage>
        <taxon>Bacteria</taxon>
        <taxon>Bacillati</taxon>
        <taxon>Actinomycetota</taxon>
        <taxon>Actinomycetes</taxon>
        <taxon>Mycobacteriales</taxon>
        <taxon>Nocardiaceae</taxon>
        <taxon>Nocardia</taxon>
    </lineage>
</organism>
<protein>
    <recommendedName>
        <fullName evidence="7">D-amino-acid oxidase</fullName>
        <ecNumber evidence="6">1.4.3.3</ecNumber>
    </recommendedName>
</protein>
<keyword evidence="3" id="KW-0285">Flavoprotein</keyword>
<dbReference type="PIRSF" id="PIRSF000189">
    <property type="entry name" value="D-aa_oxidase"/>
    <property type="match status" value="1"/>
</dbReference>
<dbReference type="Gene3D" id="3.40.50.720">
    <property type="entry name" value="NAD(P)-binding Rossmann-like Domain"/>
    <property type="match status" value="1"/>
</dbReference>
<comment type="similarity">
    <text evidence="2">Belongs to the DAMOX/DASOX family.</text>
</comment>
<sequence length="316" mass="33506">MRIVVLGSGITGLSTAAELLRARHEVVIVSAGPITATTSFLAAAVWFPTAAGPADRVRAWGEITFEHLAGLAAAGAPGVRMCSSMALYRDEPPIPAWSRSVRSFRSADPAELPPGYRFGFRFEVPLVEMPTYLPFLSAQVDAAGAHRVRRTVRRLDELADLSPDAVINCAGLRAAELVGDREAYPIRGQIVRVANPGLSVSVRDEAHPLGRAYVHPRANDCVLGGSLDIGEWDTAPAPDLTRSILRRCRDLVPALAGSEVLETVVGLRPGRREVRVELDTAVLPGTPVVHNYGHGGSGITIGYGCALDSAALVAAL</sequence>
<feature type="binding site" evidence="9">
    <location>
        <position position="268"/>
    </location>
    <ligand>
        <name>D-dopa</name>
        <dbReference type="ChEBI" id="CHEBI:149689"/>
    </ligand>
</feature>